<dbReference type="AlphaFoldDB" id="A0A9N9HMR2"/>
<sequence length="294" mass="34606">MSNNFSNHQSQENTESNSENSIEQNVNLDALQKSASNVFHIQCTSIQEFNEGGFHKVYILKIEDGKEYIGRVAFSVYSQWKTESEVAVMEYIHLNSNIPVPKVYYWNSFVNNPVGAEYILMEYLPGIRLCDIWTILSTMERGPFDTTNEYISAVIRNQILYNYIFKSIEQQKYWISKYEELYKLVPKYFLDEIKSMFVLMHKDFHLSNILVNDDKITGVINWECSGAFLMKCLCIFPVWIINNQMIEPTSKKSKKNVILQKFFHDEMSHHNPDFIRIFDNINIDEEKKILFCSI</sequence>
<dbReference type="Pfam" id="PF01636">
    <property type="entry name" value="APH"/>
    <property type="match status" value="1"/>
</dbReference>
<evidence type="ECO:0000259" key="2">
    <source>
        <dbReference type="Pfam" id="PF01636"/>
    </source>
</evidence>
<dbReference type="InterPro" id="IPR051678">
    <property type="entry name" value="AGP_Transferase"/>
</dbReference>
<evidence type="ECO:0000313" key="4">
    <source>
        <dbReference type="Proteomes" id="UP000789759"/>
    </source>
</evidence>
<proteinExistence type="predicted"/>
<accession>A0A9N9HMR2</accession>
<comment type="caution">
    <text evidence="3">The sequence shown here is derived from an EMBL/GenBank/DDBJ whole genome shotgun (WGS) entry which is preliminary data.</text>
</comment>
<dbReference type="EMBL" id="CAJVQA010010313">
    <property type="protein sequence ID" value="CAG8695529.1"/>
    <property type="molecule type" value="Genomic_DNA"/>
</dbReference>
<name>A0A9N9HMR2_9GLOM</name>
<reference evidence="3" key="1">
    <citation type="submission" date="2021-06" db="EMBL/GenBank/DDBJ databases">
        <authorList>
            <person name="Kallberg Y."/>
            <person name="Tangrot J."/>
            <person name="Rosling A."/>
        </authorList>
    </citation>
    <scope>NUCLEOTIDE SEQUENCE</scope>
    <source>
        <strain evidence="3">FL966</strain>
    </source>
</reference>
<dbReference type="OrthoDB" id="10003767at2759"/>
<dbReference type="SUPFAM" id="SSF56112">
    <property type="entry name" value="Protein kinase-like (PK-like)"/>
    <property type="match status" value="1"/>
</dbReference>
<gene>
    <name evidence="3" type="ORF">CPELLU_LOCUS11539</name>
</gene>
<dbReference type="Gene3D" id="3.90.1200.10">
    <property type="match status" value="1"/>
</dbReference>
<dbReference type="Gene3D" id="3.30.200.20">
    <property type="entry name" value="Phosphorylase Kinase, domain 1"/>
    <property type="match status" value="1"/>
</dbReference>
<dbReference type="InterPro" id="IPR002575">
    <property type="entry name" value="Aminoglycoside_PTrfase"/>
</dbReference>
<dbReference type="PANTHER" id="PTHR21310">
    <property type="entry name" value="AMINOGLYCOSIDE PHOSPHOTRANSFERASE-RELATED-RELATED"/>
    <property type="match status" value="1"/>
</dbReference>
<protein>
    <submittedName>
        <fullName evidence="3">6102_t:CDS:1</fullName>
    </submittedName>
</protein>
<evidence type="ECO:0000313" key="3">
    <source>
        <dbReference type="EMBL" id="CAG8695529.1"/>
    </source>
</evidence>
<dbReference type="CDD" id="cd05120">
    <property type="entry name" value="APH_ChoK_like"/>
    <property type="match status" value="1"/>
</dbReference>
<feature type="domain" description="Aminoglycoside phosphotransferase" evidence="2">
    <location>
        <begin position="170"/>
        <end position="226"/>
    </location>
</feature>
<evidence type="ECO:0000256" key="1">
    <source>
        <dbReference type="SAM" id="MobiDB-lite"/>
    </source>
</evidence>
<dbReference type="PANTHER" id="PTHR21310:SF15">
    <property type="entry name" value="AMINOGLYCOSIDE PHOSPHOTRANSFERASE DOMAIN-CONTAINING PROTEIN"/>
    <property type="match status" value="1"/>
</dbReference>
<dbReference type="InterPro" id="IPR011009">
    <property type="entry name" value="Kinase-like_dom_sf"/>
</dbReference>
<organism evidence="3 4">
    <name type="scientific">Cetraspora pellucida</name>
    <dbReference type="NCBI Taxonomy" id="1433469"/>
    <lineage>
        <taxon>Eukaryota</taxon>
        <taxon>Fungi</taxon>
        <taxon>Fungi incertae sedis</taxon>
        <taxon>Mucoromycota</taxon>
        <taxon>Glomeromycotina</taxon>
        <taxon>Glomeromycetes</taxon>
        <taxon>Diversisporales</taxon>
        <taxon>Gigasporaceae</taxon>
        <taxon>Cetraspora</taxon>
    </lineage>
</organism>
<dbReference type="Proteomes" id="UP000789759">
    <property type="component" value="Unassembled WGS sequence"/>
</dbReference>
<feature type="region of interest" description="Disordered" evidence="1">
    <location>
        <begin position="1"/>
        <end position="22"/>
    </location>
</feature>
<keyword evidence="4" id="KW-1185">Reference proteome</keyword>